<evidence type="ECO:0000313" key="4">
    <source>
        <dbReference type="Proteomes" id="UP001139353"/>
    </source>
</evidence>
<sequence>MSRLPDLAERIERLLLRHEEQKRTNTLLEQQLRAVTDERDNLRSRLAAARARIDALIDRLPASEGGRADDGASPADPGDSPRSVQP</sequence>
<comment type="caution">
    <text evidence="3">The sequence shown here is derived from an EMBL/GenBank/DDBJ whole genome shotgun (WGS) entry which is preliminary data.</text>
</comment>
<dbReference type="AlphaFoldDB" id="A0A9X1YQJ6"/>
<evidence type="ECO:0000256" key="2">
    <source>
        <dbReference type="SAM" id="MobiDB-lite"/>
    </source>
</evidence>
<feature type="compositionally biased region" description="Low complexity" evidence="2">
    <location>
        <begin position="71"/>
        <end position="86"/>
    </location>
</feature>
<accession>A0A9X1YQJ6</accession>
<evidence type="ECO:0000256" key="1">
    <source>
        <dbReference type="SAM" id="Coils"/>
    </source>
</evidence>
<dbReference type="Proteomes" id="UP001139353">
    <property type="component" value="Unassembled WGS sequence"/>
</dbReference>
<feature type="coiled-coil region" evidence="1">
    <location>
        <begin position="11"/>
        <end position="59"/>
    </location>
</feature>
<evidence type="ECO:0000313" key="3">
    <source>
        <dbReference type="EMBL" id="MCK9689122.1"/>
    </source>
</evidence>
<keyword evidence="4" id="KW-1185">Reference proteome</keyword>
<keyword evidence="1" id="KW-0175">Coiled coil</keyword>
<dbReference type="EMBL" id="JAJLJH010000012">
    <property type="protein sequence ID" value="MCK9689122.1"/>
    <property type="molecule type" value="Genomic_DNA"/>
</dbReference>
<gene>
    <name evidence="3" type="ORF">LPC04_25685</name>
</gene>
<proteinExistence type="predicted"/>
<name>A0A9X1YQJ6_9BURK</name>
<feature type="region of interest" description="Disordered" evidence="2">
    <location>
        <begin position="59"/>
        <end position="86"/>
    </location>
</feature>
<protein>
    <submittedName>
        <fullName evidence="3">DUF904 domain-containing protein</fullName>
    </submittedName>
</protein>
<dbReference type="RefSeq" id="WP_275685169.1">
    <property type="nucleotide sequence ID" value="NZ_JAJLJH010000012.1"/>
</dbReference>
<organism evidence="3 4">
    <name type="scientific">Scleromatobacter humisilvae</name>
    <dbReference type="NCBI Taxonomy" id="2897159"/>
    <lineage>
        <taxon>Bacteria</taxon>
        <taxon>Pseudomonadati</taxon>
        <taxon>Pseudomonadota</taxon>
        <taxon>Betaproteobacteria</taxon>
        <taxon>Burkholderiales</taxon>
        <taxon>Sphaerotilaceae</taxon>
        <taxon>Scleromatobacter</taxon>
    </lineage>
</organism>
<reference evidence="3" key="1">
    <citation type="submission" date="2021-11" db="EMBL/GenBank/DDBJ databases">
        <title>BS-T2-15 a new species belonging to the Comamonadaceae family isolated from the soil of a French oak forest.</title>
        <authorList>
            <person name="Mieszkin S."/>
            <person name="Alain K."/>
        </authorList>
    </citation>
    <scope>NUCLEOTIDE SEQUENCE</scope>
    <source>
        <strain evidence="3">BS-T2-15</strain>
    </source>
</reference>